<evidence type="ECO:0000256" key="2">
    <source>
        <dbReference type="ARBA" id="ARBA00022679"/>
    </source>
</evidence>
<gene>
    <name evidence="6" type="primary">ispE</name>
    <name evidence="8" type="ORF">CP965_06075</name>
</gene>
<dbReference type="EC" id="2.7.1.148" evidence="6"/>
<dbReference type="EMBL" id="NXIE01000002">
    <property type="protein sequence ID" value="RXK13366.1"/>
    <property type="molecule type" value="Genomic_DNA"/>
</dbReference>
<dbReference type="InterPro" id="IPR020568">
    <property type="entry name" value="Ribosomal_Su5_D2-typ_SF"/>
</dbReference>
<dbReference type="RefSeq" id="WP_129061188.1">
    <property type="nucleotide sequence ID" value="NZ_NXIE01000002.1"/>
</dbReference>
<evidence type="ECO:0000256" key="3">
    <source>
        <dbReference type="ARBA" id="ARBA00022741"/>
    </source>
</evidence>
<dbReference type="Gene3D" id="3.30.70.890">
    <property type="entry name" value="GHMP kinase, C-terminal domain"/>
    <property type="match status" value="1"/>
</dbReference>
<dbReference type="NCBIfam" id="NF003216">
    <property type="entry name" value="PRK04181.1"/>
    <property type="match status" value="1"/>
</dbReference>
<comment type="similarity">
    <text evidence="6">Belongs to the GHMP kinase family. IspE subfamily.</text>
</comment>
<reference evidence="8 9" key="1">
    <citation type="submission" date="2017-09" db="EMBL/GenBank/DDBJ databases">
        <title>Genomics of the genus Arcobacter.</title>
        <authorList>
            <person name="Perez-Cataluna A."/>
            <person name="Figueras M.J."/>
            <person name="Salas-Masso N."/>
        </authorList>
    </citation>
    <scope>NUCLEOTIDE SEQUENCE [LARGE SCALE GENOMIC DNA]</scope>
    <source>
        <strain evidence="8 9">F156-34</strain>
    </source>
</reference>
<comment type="pathway">
    <text evidence="6">Isoprenoid biosynthesis; isopentenyl diphosphate biosynthesis via DXP pathway; isopentenyl diphosphate from 1-deoxy-D-xylulose 5-phosphate: step 3/6.</text>
</comment>
<comment type="function">
    <text evidence="6">Catalyzes the phosphorylation of the position 2 hydroxy group of 4-diphosphocytidyl-2C-methyl-D-erythritol.</text>
</comment>
<comment type="caution">
    <text evidence="8">The sequence shown here is derived from an EMBL/GenBank/DDBJ whole genome shotgun (WGS) entry which is preliminary data.</text>
</comment>
<dbReference type="Gene3D" id="3.30.230.10">
    <property type="match status" value="1"/>
</dbReference>
<evidence type="ECO:0000256" key="5">
    <source>
        <dbReference type="ARBA" id="ARBA00022840"/>
    </source>
</evidence>
<keyword evidence="4 6" id="KW-0418">Kinase</keyword>
<name>A0A4Q1AVA2_9BACT</name>
<evidence type="ECO:0000313" key="9">
    <source>
        <dbReference type="Proteomes" id="UP000289718"/>
    </source>
</evidence>
<dbReference type="PIRSF" id="PIRSF010376">
    <property type="entry name" value="IspE"/>
    <property type="match status" value="1"/>
</dbReference>
<dbReference type="GO" id="GO:0050515">
    <property type="term" value="F:4-(cytidine 5'-diphospho)-2-C-methyl-D-erythritol kinase activity"/>
    <property type="evidence" value="ECO:0007669"/>
    <property type="project" value="UniProtKB-UniRule"/>
</dbReference>
<accession>A0A4Q1AVA2</accession>
<evidence type="ECO:0000313" key="8">
    <source>
        <dbReference type="EMBL" id="RXK13366.1"/>
    </source>
</evidence>
<dbReference type="InterPro" id="IPR014721">
    <property type="entry name" value="Ribsml_uS5_D2-typ_fold_subgr"/>
</dbReference>
<protein>
    <recommendedName>
        <fullName evidence="1 6">4-diphosphocytidyl-2-C-methyl-D-erythritol kinase</fullName>
        <shortName evidence="6">CMK</shortName>
        <ecNumber evidence="6">2.7.1.148</ecNumber>
    </recommendedName>
    <alternativeName>
        <fullName evidence="6">4-(cytidine-5'-diphospho)-2-C-methyl-D-erythritol kinase</fullName>
    </alternativeName>
</protein>
<dbReference type="OrthoDB" id="9809438at2"/>
<dbReference type="InterPro" id="IPR006204">
    <property type="entry name" value="GHMP_kinase_N_dom"/>
</dbReference>
<dbReference type="PANTHER" id="PTHR43527:SF2">
    <property type="entry name" value="4-DIPHOSPHOCYTIDYL-2-C-METHYL-D-ERYTHRITOL KINASE, CHLOROPLASTIC"/>
    <property type="match status" value="1"/>
</dbReference>
<dbReference type="UniPathway" id="UPA00056">
    <property type="reaction ID" value="UER00094"/>
</dbReference>
<feature type="active site" evidence="6">
    <location>
        <position position="9"/>
    </location>
</feature>
<feature type="active site" evidence="6">
    <location>
        <position position="137"/>
    </location>
</feature>
<dbReference type="PANTHER" id="PTHR43527">
    <property type="entry name" value="4-DIPHOSPHOCYTIDYL-2-C-METHYL-D-ERYTHRITOL KINASE, CHLOROPLASTIC"/>
    <property type="match status" value="1"/>
</dbReference>
<dbReference type="AlphaFoldDB" id="A0A4Q1AVA2"/>
<dbReference type="InterPro" id="IPR004424">
    <property type="entry name" value="IspE"/>
</dbReference>
<evidence type="ECO:0000256" key="6">
    <source>
        <dbReference type="HAMAP-Rule" id="MF_00061"/>
    </source>
</evidence>
<dbReference type="GO" id="GO:0016114">
    <property type="term" value="P:terpenoid biosynthetic process"/>
    <property type="evidence" value="ECO:0007669"/>
    <property type="project" value="UniProtKB-UniRule"/>
</dbReference>
<keyword evidence="6" id="KW-0414">Isoprene biosynthesis</keyword>
<dbReference type="NCBIfam" id="TIGR00154">
    <property type="entry name" value="ispE"/>
    <property type="match status" value="1"/>
</dbReference>
<dbReference type="Proteomes" id="UP000289718">
    <property type="component" value="Unassembled WGS sequence"/>
</dbReference>
<dbReference type="GO" id="GO:0019288">
    <property type="term" value="P:isopentenyl diphosphate biosynthetic process, methylerythritol 4-phosphate pathway"/>
    <property type="evidence" value="ECO:0007669"/>
    <property type="project" value="UniProtKB-UniRule"/>
</dbReference>
<keyword evidence="9" id="KW-1185">Reference proteome</keyword>
<organism evidence="8 9">
    <name type="scientific">Halarcobacter mediterraneus</name>
    <dbReference type="NCBI Taxonomy" id="2023153"/>
    <lineage>
        <taxon>Bacteria</taxon>
        <taxon>Pseudomonadati</taxon>
        <taxon>Campylobacterota</taxon>
        <taxon>Epsilonproteobacteria</taxon>
        <taxon>Campylobacterales</taxon>
        <taxon>Arcobacteraceae</taxon>
        <taxon>Halarcobacter</taxon>
    </lineage>
</organism>
<sequence>MPIRKSYAKVNIFLKIVGKRDNYHELASRFVRVYSLYDIIEFKKEKCTKFTLEGNFSCDIKRNTVYKAYELLKEYSSKVDEYFNNHKVIIEKNIPEFAGLGGGSSNAATFILMVNEECNLKMSKEDLCKIALKIGADVPFFIYEYNSANVSGIGEIVEKFEEEILDIELITPNIKCDTGEIFKKFRDEFYTEINQEKVFKLFKEKSKDFLSKSSISVANDLYKPAKIIYKDLKNYEKKQWFFSGTGSTFFKVK</sequence>
<dbReference type="HAMAP" id="MF_00061">
    <property type="entry name" value="IspE"/>
    <property type="match status" value="1"/>
</dbReference>
<dbReference type="GO" id="GO:0005524">
    <property type="term" value="F:ATP binding"/>
    <property type="evidence" value="ECO:0007669"/>
    <property type="project" value="UniProtKB-UniRule"/>
</dbReference>
<dbReference type="SUPFAM" id="SSF54211">
    <property type="entry name" value="Ribosomal protein S5 domain 2-like"/>
    <property type="match status" value="1"/>
</dbReference>
<proteinExistence type="inferred from homology"/>
<evidence type="ECO:0000256" key="1">
    <source>
        <dbReference type="ARBA" id="ARBA00017473"/>
    </source>
</evidence>
<keyword evidence="5 6" id="KW-0067">ATP-binding</keyword>
<keyword evidence="3 6" id="KW-0547">Nucleotide-binding</keyword>
<dbReference type="Pfam" id="PF00288">
    <property type="entry name" value="GHMP_kinases_N"/>
    <property type="match status" value="1"/>
</dbReference>
<dbReference type="InterPro" id="IPR036554">
    <property type="entry name" value="GHMP_kinase_C_sf"/>
</dbReference>
<feature type="domain" description="GHMP kinase N-terminal" evidence="7">
    <location>
        <begin position="63"/>
        <end position="143"/>
    </location>
</feature>
<comment type="catalytic activity">
    <reaction evidence="6">
        <text>4-CDP-2-C-methyl-D-erythritol + ATP = 4-CDP-2-C-methyl-D-erythritol 2-phosphate + ADP + H(+)</text>
        <dbReference type="Rhea" id="RHEA:18437"/>
        <dbReference type="ChEBI" id="CHEBI:15378"/>
        <dbReference type="ChEBI" id="CHEBI:30616"/>
        <dbReference type="ChEBI" id="CHEBI:57823"/>
        <dbReference type="ChEBI" id="CHEBI:57919"/>
        <dbReference type="ChEBI" id="CHEBI:456216"/>
        <dbReference type="EC" id="2.7.1.148"/>
    </reaction>
</comment>
<feature type="binding site" evidence="6">
    <location>
        <begin position="95"/>
        <end position="105"/>
    </location>
    <ligand>
        <name>ATP</name>
        <dbReference type="ChEBI" id="CHEBI:30616"/>
    </ligand>
</feature>
<evidence type="ECO:0000256" key="4">
    <source>
        <dbReference type="ARBA" id="ARBA00022777"/>
    </source>
</evidence>
<keyword evidence="2 6" id="KW-0808">Transferase</keyword>
<evidence type="ECO:0000259" key="7">
    <source>
        <dbReference type="Pfam" id="PF00288"/>
    </source>
</evidence>